<proteinExistence type="predicted"/>
<dbReference type="Proteomes" id="UP000051322">
    <property type="component" value="Unassembled WGS sequence"/>
</dbReference>
<reference evidence="1 2" key="1">
    <citation type="submission" date="2015-10" db="EMBL/GenBank/DDBJ databases">
        <title>The utility of whole genome sequencing in characterizing Acinetobacter epidemiology and analyzing hospital outbreaks.</title>
        <authorList>
            <person name="Ozer E.A."/>
            <person name="Fitzpatrick M.A."/>
            <person name="Hauser A.R."/>
        </authorList>
    </citation>
    <scope>NUCLEOTIDE SEQUENCE [LARGE SCALE GENOMIC DNA]</scope>
    <source>
        <strain evidence="1 2">ABBL059</strain>
    </source>
</reference>
<name>A0AB73FA29_ACIBA</name>
<accession>A0AB73FA29</accession>
<protein>
    <submittedName>
        <fullName evidence="1">P22 coat-protein 5 family protein</fullName>
    </submittedName>
</protein>
<evidence type="ECO:0000313" key="1">
    <source>
        <dbReference type="EMBL" id="KQD09398.1"/>
    </source>
</evidence>
<dbReference type="RefSeq" id="WP_057692860.1">
    <property type="nucleotide sequence ID" value="NZ_JBAITI010000030.1"/>
</dbReference>
<evidence type="ECO:0000313" key="2">
    <source>
        <dbReference type="Proteomes" id="UP000051322"/>
    </source>
</evidence>
<organism evidence="1 2">
    <name type="scientific">Acinetobacter baumannii</name>
    <dbReference type="NCBI Taxonomy" id="470"/>
    <lineage>
        <taxon>Bacteria</taxon>
        <taxon>Pseudomonadati</taxon>
        <taxon>Pseudomonadota</taxon>
        <taxon>Gammaproteobacteria</taxon>
        <taxon>Moraxellales</taxon>
        <taxon>Moraxellaceae</taxon>
        <taxon>Acinetobacter</taxon>
        <taxon>Acinetobacter calcoaceticus/baumannii complex</taxon>
    </lineage>
</organism>
<gene>
    <name evidence="1" type="ORF">APD06_13530</name>
</gene>
<dbReference type="AlphaFoldDB" id="A0AB73FA29"/>
<comment type="caution">
    <text evidence="1">The sequence shown here is derived from an EMBL/GenBank/DDBJ whole genome shotgun (WGS) entry which is preliminary data.</text>
</comment>
<sequence>MANTLTGLTVTIFNALDVVSRELTGFIPAVSSDMTYNRAAKGQTVTSPVAPAATATDINPGVTPPNDGDQNIGKVDMTITKARRVPVRWNGEEKLALDNNGASYNTILRDQFAQAMRTLANEVEADVAGLAIGASRAVGTAGTTPFATNLKDSALALKALQDNGAPKGDLQLVIDTTAGANMRTLGQLTKANEANDDSLLRRGVLLDVHGFAIRESAQVVTPASGTGASATTNAAGYAVGATAITLASAGTGTIVAGDVITFAGDTNQYVVVGGDTDVSNGGTITLAKPGLRKAIPAAATAITVAPTSTRNLAFARSAIALATRIPALPEGGDSADDRMIVTDPVSGLSFEIAIYRQYRQVQYEVSLAWGCAMVKPEHSIILLG</sequence>
<dbReference type="EMBL" id="LLFE01000207">
    <property type="protein sequence ID" value="KQD09398.1"/>
    <property type="molecule type" value="Genomic_DNA"/>
</dbReference>